<name>A0AAV9UCD0_9PEZI</name>
<dbReference type="EMBL" id="JAVHNS010000011">
    <property type="protein sequence ID" value="KAK6340130.1"/>
    <property type="molecule type" value="Genomic_DNA"/>
</dbReference>
<evidence type="ECO:0000256" key="1">
    <source>
        <dbReference type="SAM" id="MobiDB-lite"/>
    </source>
</evidence>
<dbReference type="Proteomes" id="UP001373714">
    <property type="component" value="Unassembled WGS sequence"/>
</dbReference>
<reference evidence="2 3" key="1">
    <citation type="submission" date="2019-10" db="EMBL/GenBank/DDBJ databases">
        <authorList>
            <person name="Palmer J.M."/>
        </authorList>
    </citation>
    <scope>NUCLEOTIDE SEQUENCE [LARGE SCALE GENOMIC DNA]</scope>
    <source>
        <strain evidence="2 3">TWF730</strain>
    </source>
</reference>
<keyword evidence="3" id="KW-1185">Reference proteome</keyword>
<accession>A0AAV9UCD0</accession>
<comment type="caution">
    <text evidence="2">The sequence shown here is derived from an EMBL/GenBank/DDBJ whole genome shotgun (WGS) entry which is preliminary data.</text>
</comment>
<evidence type="ECO:0000313" key="2">
    <source>
        <dbReference type="EMBL" id="KAK6340130.1"/>
    </source>
</evidence>
<organism evidence="2 3">
    <name type="scientific">Orbilia blumenaviensis</name>
    <dbReference type="NCBI Taxonomy" id="1796055"/>
    <lineage>
        <taxon>Eukaryota</taxon>
        <taxon>Fungi</taxon>
        <taxon>Dikarya</taxon>
        <taxon>Ascomycota</taxon>
        <taxon>Pezizomycotina</taxon>
        <taxon>Orbiliomycetes</taxon>
        <taxon>Orbiliales</taxon>
        <taxon>Orbiliaceae</taxon>
        <taxon>Orbilia</taxon>
    </lineage>
</organism>
<proteinExistence type="predicted"/>
<sequence length="137" mass="15231">MYQPKPQPGSSVKAYQDALDNIPWLVKIQNPAYRWSPTEMGEFSMSWKPLGSSSQDGSGDPAGFDKELLPGTKEPYYLEGPDMTDPQKPDFGWLGPSPLDFSERSQSIRPGSRPNWKRSEEGKGPEQSSKEEGATHV</sequence>
<protein>
    <submittedName>
        <fullName evidence="2">Uncharacterized protein</fullName>
    </submittedName>
</protein>
<evidence type="ECO:0000313" key="3">
    <source>
        <dbReference type="Proteomes" id="UP001373714"/>
    </source>
</evidence>
<feature type="region of interest" description="Disordered" evidence="1">
    <location>
        <begin position="44"/>
        <end position="137"/>
    </location>
</feature>
<gene>
    <name evidence="2" type="ORF">TWF730_001901</name>
</gene>
<dbReference type="AlphaFoldDB" id="A0AAV9UCD0"/>
<feature type="compositionally biased region" description="Basic and acidic residues" evidence="1">
    <location>
        <begin position="117"/>
        <end position="137"/>
    </location>
</feature>